<proteinExistence type="predicted"/>
<keyword evidence="3" id="KW-1185">Reference proteome</keyword>
<feature type="signal peptide" evidence="1">
    <location>
        <begin position="1"/>
        <end position="16"/>
    </location>
</feature>
<comment type="caution">
    <text evidence="2">The sequence shown here is derived from an EMBL/GenBank/DDBJ whole genome shotgun (WGS) entry which is preliminary data.</text>
</comment>
<evidence type="ECO:0000313" key="2">
    <source>
        <dbReference type="EMBL" id="CAH2106953.1"/>
    </source>
</evidence>
<gene>
    <name evidence="2" type="ORF">EEDITHA_LOCUS21026</name>
</gene>
<sequence length="130" mass="16044">MWAKLFLDSILLLVLKKRPMKICAKFELNWSITTATEVVLGRMKTTREEEWFDEEYRKALDERNQARLAYLEEYKDTNRHLYTTERSKWRKMARKKKREVENAKIGKIEVLRERNYTRLFRFLEEFRFSP</sequence>
<dbReference type="AlphaFoldDB" id="A0AAU9V9M6"/>
<reference evidence="2" key="1">
    <citation type="submission" date="2022-03" db="EMBL/GenBank/DDBJ databases">
        <authorList>
            <person name="Tunstrom K."/>
        </authorList>
    </citation>
    <scope>NUCLEOTIDE SEQUENCE</scope>
</reference>
<evidence type="ECO:0000256" key="1">
    <source>
        <dbReference type="SAM" id="SignalP"/>
    </source>
</evidence>
<evidence type="ECO:0000313" key="3">
    <source>
        <dbReference type="Proteomes" id="UP001153954"/>
    </source>
</evidence>
<keyword evidence="1" id="KW-0732">Signal</keyword>
<feature type="chain" id="PRO_5043661812" evidence="1">
    <location>
        <begin position="17"/>
        <end position="130"/>
    </location>
</feature>
<protein>
    <submittedName>
        <fullName evidence="2">Uncharacterized protein</fullName>
    </submittedName>
</protein>
<dbReference type="EMBL" id="CAKOGL010000030">
    <property type="protein sequence ID" value="CAH2106953.1"/>
    <property type="molecule type" value="Genomic_DNA"/>
</dbReference>
<dbReference type="Proteomes" id="UP001153954">
    <property type="component" value="Unassembled WGS sequence"/>
</dbReference>
<name>A0AAU9V9M6_EUPED</name>
<organism evidence="2 3">
    <name type="scientific">Euphydryas editha</name>
    <name type="common">Edith's checkerspot</name>
    <dbReference type="NCBI Taxonomy" id="104508"/>
    <lineage>
        <taxon>Eukaryota</taxon>
        <taxon>Metazoa</taxon>
        <taxon>Ecdysozoa</taxon>
        <taxon>Arthropoda</taxon>
        <taxon>Hexapoda</taxon>
        <taxon>Insecta</taxon>
        <taxon>Pterygota</taxon>
        <taxon>Neoptera</taxon>
        <taxon>Endopterygota</taxon>
        <taxon>Lepidoptera</taxon>
        <taxon>Glossata</taxon>
        <taxon>Ditrysia</taxon>
        <taxon>Papilionoidea</taxon>
        <taxon>Nymphalidae</taxon>
        <taxon>Nymphalinae</taxon>
        <taxon>Euphydryas</taxon>
    </lineage>
</organism>
<accession>A0AAU9V9M6</accession>